<name>A0AB34L026_9PEZI</name>
<dbReference type="AlphaFoldDB" id="A0AB34L026"/>
<organism evidence="1 2">
    <name type="scientific">Cladosporium halotolerans</name>
    <dbReference type="NCBI Taxonomy" id="1052096"/>
    <lineage>
        <taxon>Eukaryota</taxon>
        <taxon>Fungi</taxon>
        <taxon>Dikarya</taxon>
        <taxon>Ascomycota</taxon>
        <taxon>Pezizomycotina</taxon>
        <taxon>Dothideomycetes</taxon>
        <taxon>Dothideomycetidae</taxon>
        <taxon>Cladosporiales</taxon>
        <taxon>Cladosporiaceae</taxon>
        <taxon>Cladosporium</taxon>
    </lineage>
</organism>
<protein>
    <submittedName>
        <fullName evidence="1">Uncharacterized protein</fullName>
    </submittedName>
</protein>
<dbReference type="GeneID" id="96002256"/>
<gene>
    <name evidence="1" type="ORF">WHR41_00812</name>
</gene>
<sequence length="121" mass="13181">MTVNLIRSEASQFHERTTAAHFLVGHDSYHVPPAKLDSADISKLYRPEVPSEMTPMQRFAILSTASDPRPWESKRVMRHLGLQEGSLATLEARVDAAVAVSIGSAGPQFSKKPKGAVGERA</sequence>
<evidence type="ECO:0000313" key="2">
    <source>
        <dbReference type="Proteomes" id="UP000803884"/>
    </source>
</evidence>
<evidence type="ECO:0000313" key="1">
    <source>
        <dbReference type="EMBL" id="KAL1590413.1"/>
    </source>
</evidence>
<reference evidence="1 2" key="1">
    <citation type="journal article" date="2020" name="Microbiol. Resour. Announc.">
        <title>Draft Genome Sequence of a Cladosporium Species Isolated from the Mesophotic Ascidian Didemnum maculosum.</title>
        <authorList>
            <person name="Gioti A."/>
            <person name="Siaperas R."/>
            <person name="Nikolaivits E."/>
            <person name="Le Goff G."/>
            <person name="Ouazzani J."/>
            <person name="Kotoulas G."/>
            <person name="Topakas E."/>
        </authorList>
    </citation>
    <scope>NUCLEOTIDE SEQUENCE [LARGE SCALE GENOMIC DNA]</scope>
    <source>
        <strain evidence="1 2">TM138-S3</strain>
    </source>
</reference>
<dbReference type="Proteomes" id="UP000803884">
    <property type="component" value="Unassembled WGS sequence"/>
</dbReference>
<dbReference type="EMBL" id="JAAQHG020000002">
    <property type="protein sequence ID" value="KAL1590413.1"/>
    <property type="molecule type" value="Genomic_DNA"/>
</dbReference>
<comment type="caution">
    <text evidence="1">The sequence shown here is derived from an EMBL/GenBank/DDBJ whole genome shotgun (WGS) entry which is preliminary data.</text>
</comment>
<dbReference type="RefSeq" id="XP_069233518.1">
    <property type="nucleotide sequence ID" value="XM_069369418.1"/>
</dbReference>
<proteinExistence type="predicted"/>
<keyword evidence="2" id="KW-1185">Reference proteome</keyword>
<accession>A0AB34L026</accession>